<comment type="caution">
    <text evidence="4">The sequence shown here is derived from an EMBL/GenBank/DDBJ whole genome shotgun (WGS) entry which is preliminary data.</text>
</comment>
<name>A0A9X4BI41_9GAMM</name>
<sequence>MRTRPTTLRNVIIAIAFAAAAGGALAQAATPPPAKLDPPVEPDAFVSLAQLDRNQDGFVDKSEIPQGHELQGKFARFDQNSDGKLSGDEFKKYTDEKR</sequence>
<dbReference type="InterPro" id="IPR011992">
    <property type="entry name" value="EF-hand-dom_pair"/>
</dbReference>
<feature type="domain" description="EF-hand" evidence="3">
    <location>
        <begin position="65"/>
        <end position="98"/>
    </location>
</feature>
<gene>
    <name evidence="4" type="ORF">OD750_004650</name>
</gene>
<keyword evidence="5" id="KW-1185">Reference proteome</keyword>
<protein>
    <submittedName>
        <fullName evidence="4">EF-hand domain-containing protein</fullName>
    </submittedName>
</protein>
<evidence type="ECO:0000313" key="4">
    <source>
        <dbReference type="EMBL" id="MDC8011832.1"/>
    </source>
</evidence>
<dbReference type="InterPro" id="IPR018247">
    <property type="entry name" value="EF_Hand_1_Ca_BS"/>
</dbReference>
<dbReference type="RefSeq" id="WP_263543102.1">
    <property type="nucleotide sequence ID" value="NZ_JAOVZO020000003.1"/>
</dbReference>
<keyword evidence="2" id="KW-0732">Signal</keyword>
<feature type="signal peptide" evidence="2">
    <location>
        <begin position="1"/>
        <end position="26"/>
    </location>
</feature>
<dbReference type="PROSITE" id="PS00018">
    <property type="entry name" value="EF_HAND_1"/>
    <property type="match status" value="1"/>
</dbReference>
<dbReference type="PROSITE" id="PS50222">
    <property type="entry name" value="EF_HAND_2"/>
    <property type="match status" value="1"/>
</dbReference>
<dbReference type="InterPro" id="IPR002048">
    <property type="entry name" value="EF_hand_dom"/>
</dbReference>
<evidence type="ECO:0000313" key="5">
    <source>
        <dbReference type="Proteomes" id="UP001139971"/>
    </source>
</evidence>
<evidence type="ECO:0000256" key="1">
    <source>
        <dbReference type="SAM" id="MobiDB-lite"/>
    </source>
</evidence>
<feature type="region of interest" description="Disordered" evidence="1">
    <location>
        <begin position="76"/>
        <end position="98"/>
    </location>
</feature>
<dbReference type="GO" id="GO:0005509">
    <property type="term" value="F:calcium ion binding"/>
    <property type="evidence" value="ECO:0007669"/>
    <property type="project" value="InterPro"/>
</dbReference>
<organism evidence="4 5">
    <name type="scientific">Tahibacter soli</name>
    <dbReference type="NCBI Taxonomy" id="2983605"/>
    <lineage>
        <taxon>Bacteria</taxon>
        <taxon>Pseudomonadati</taxon>
        <taxon>Pseudomonadota</taxon>
        <taxon>Gammaproteobacteria</taxon>
        <taxon>Lysobacterales</taxon>
        <taxon>Rhodanobacteraceae</taxon>
        <taxon>Tahibacter</taxon>
    </lineage>
</organism>
<evidence type="ECO:0000259" key="3">
    <source>
        <dbReference type="PROSITE" id="PS50222"/>
    </source>
</evidence>
<dbReference type="Gene3D" id="1.10.238.10">
    <property type="entry name" value="EF-hand"/>
    <property type="match status" value="1"/>
</dbReference>
<evidence type="ECO:0000256" key="2">
    <source>
        <dbReference type="SAM" id="SignalP"/>
    </source>
</evidence>
<dbReference type="SUPFAM" id="SSF47473">
    <property type="entry name" value="EF-hand"/>
    <property type="match status" value="1"/>
</dbReference>
<dbReference type="EMBL" id="JAOVZO020000003">
    <property type="protein sequence ID" value="MDC8011832.1"/>
    <property type="molecule type" value="Genomic_DNA"/>
</dbReference>
<reference evidence="4" key="1">
    <citation type="submission" date="2023-02" db="EMBL/GenBank/DDBJ databases">
        <title>Tahibacter soli sp. nov. isolated from soil.</title>
        <authorList>
            <person name="Baek J.H."/>
            <person name="Lee J.K."/>
            <person name="Choi D.G."/>
            <person name="Jeon C.O."/>
        </authorList>
    </citation>
    <scope>NUCLEOTIDE SEQUENCE</scope>
    <source>
        <strain evidence="4">BL</strain>
    </source>
</reference>
<feature type="chain" id="PRO_5040876861" evidence="2">
    <location>
        <begin position="27"/>
        <end position="98"/>
    </location>
</feature>
<dbReference type="AlphaFoldDB" id="A0A9X4BI41"/>
<dbReference type="Pfam" id="PF13202">
    <property type="entry name" value="EF-hand_5"/>
    <property type="match status" value="2"/>
</dbReference>
<proteinExistence type="predicted"/>
<accession>A0A9X4BI41</accession>
<dbReference type="Proteomes" id="UP001139971">
    <property type="component" value="Unassembled WGS sequence"/>
</dbReference>